<dbReference type="GO" id="GO:0016887">
    <property type="term" value="F:ATP hydrolysis activity"/>
    <property type="evidence" value="ECO:0007669"/>
    <property type="project" value="InterPro"/>
</dbReference>
<dbReference type="Pfam" id="PF13304">
    <property type="entry name" value="AAA_21"/>
    <property type="match status" value="1"/>
</dbReference>
<dbReference type="PANTHER" id="PTHR32182">
    <property type="entry name" value="DNA REPLICATION AND REPAIR PROTEIN RECF"/>
    <property type="match status" value="1"/>
</dbReference>
<evidence type="ECO:0000313" key="2">
    <source>
        <dbReference type="EMBL" id="HAF0793356.1"/>
    </source>
</evidence>
<feature type="non-terminal residue" evidence="2">
    <location>
        <position position="1"/>
    </location>
</feature>
<feature type="domain" description="ATPase AAA-type core" evidence="1">
    <location>
        <begin position="78"/>
        <end position="168"/>
    </location>
</feature>
<dbReference type="InterPro" id="IPR003959">
    <property type="entry name" value="ATPase_AAA_core"/>
</dbReference>
<evidence type="ECO:0000259" key="1">
    <source>
        <dbReference type="Pfam" id="PF13304"/>
    </source>
</evidence>
<dbReference type="AlphaFoldDB" id="A0A741LDZ4"/>
<gene>
    <name evidence="2" type="ORF">G9C35_004739</name>
</gene>
<dbReference type="SUPFAM" id="SSF52540">
    <property type="entry name" value="P-loop containing nucleoside triphosphate hydrolases"/>
    <property type="match status" value="1"/>
</dbReference>
<accession>A0A741LDZ4</accession>
<dbReference type="PANTHER" id="PTHR32182:SF23">
    <property type="entry name" value="ATP BINDING PROTEIN"/>
    <property type="match status" value="1"/>
</dbReference>
<comment type="caution">
    <text evidence="2">The sequence shown here is derived from an EMBL/GenBank/DDBJ whole genome shotgun (WGS) entry which is preliminary data.</text>
</comment>
<dbReference type="Gene3D" id="3.40.50.300">
    <property type="entry name" value="P-loop containing nucleotide triphosphate hydrolases"/>
    <property type="match status" value="1"/>
</dbReference>
<reference evidence="2" key="1">
    <citation type="journal article" date="2018" name="Genome Biol.">
        <title>SKESA: strategic k-mer extension for scrupulous assemblies.</title>
        <authorList>
            <person name="Souvorov A."/>
            <person name="Agarwala R."/>
            <person name="Lipman D.J."/>
        </authorList>
    </citation>
    <scope>NUCLEOTIDE SEQUENCE</scope>
    <source>
        <strain evidence="2">12-3284</strain>
    </source>
</reference>
<dbReference type="InterPro" id="IPR027417">
    <property type="entry name" value="P-loop_NTPase"/>
</dbReference>
<name>A0A741LDZ4_SALET</name>
<dbReference type="EMBL" id="DAATZW010000138">
    <property type="protein sequence ID" value="HAF0793356.1"/>
    <property type="molecule type" value="Genomic_DNA"/>
</dbReference>
<sequence length="287" mass="32683">LKATLTQLSAIDNIDSTVIKGLELSLKEKLNYMKSLQSGEHKFNNAVSLYDSVINTILKFLPEFQWIKLVYGDDDYKIILKKGEVELDIQQLSQGEKTIFTLVGDLARRLILLNPNLSNPLLGYGIVLIDEIDLHLHPQWQQTIIERLTSTFPNVQFVITTHSPQVLSTVSSRSVRILQEVEVDGVNDLIVSHPDYQIKGVSNQDALLYGMRTDPIPSTKENGWLEEYKKLVELNRYSSDEALLLREKVVKHFGLDHPLVQECDDLISVLEFKNKINQHFSGSKDIK</sequence>
<dbReference type="GO" id="GO:0000731">
    <property type="term" value="P:DNA synthesis involved in DNA repair"/>
    <property type="evidence" value="ECO:0007669"/>
    <property type="project" value="TreeGrafter"/>
</dbReference>
<dbReference type="GO" id="GO:0006302">
    <property type="term" value="P:double-strand break repair"/>
    <property type="evidence" value="ECO:0007669"/>
    <property type="project" value="TreeGrafter"/>
</dbReference>
<reference evidence="2" key="2">
    <citation type="submission" date="2018-07" db="EMBL/GenBank/DDBJ databases">
        <authorList>
            <consortium name="NCBI Pathogen Detection Project"/>
        </authorList>
    </citation>
    <scope>NUCLEOTIDE SEQUENCE</scope>
    <source>
        <strain evidence="2">12-3284</strain>
    </source>
</reference>
<proteinExistence type="predicted"/>
<organism evidence="2">
    <name type="scientific">Salmonella enterica subsp. enterica serovar Agona</name>
    <dbReference type="NCBI Taxonomy" id="58095"/>
    <lineage>
        <taxon>Bacteria</taxon>
        <taxon>Pseudomonadati</taxon>
        <taxon>Pseudomonadota</taxon>
        <taxon>Gammaproteobacteria</taxon>
        <taxon>Enterobacterales</taxon>
        <taxon>Enterobacteriaceae</taxon>
        <taxon>Salmonella</taxon>
    </lineage>
</organism>
<dbReference type="GO" id="GO:0005524">
    <property type="term" value="F:ATP binding"/>
    <property type="evidence" value="ECO:0007669"/>
    <property type="project" value="InterPro"/>
</dbReference>
<protein>
    <submittedName>
        <fullName evidence="2">AAA family ATPase</fullName>
    </submittedName>
</protein>